<protein>
    <submittedName>
        <fullName evidence="2">Uncharacterized protein</fullName>
    </submittedName>
</protein>
<feature type="compositionally biased region" description="Basic and acidic residues" evidence="1">
    <location>
        <begin position="69"/>
        <end position="84"/>
    </location>
</feature>
<feature type="compositionally biased region" description="Basic and acidic residues" evidence="1">
    <location>
        <begin position="40"/>
        <end position="50"/>
    </location>
</feature>
<evidence type="ECO:0000313" key="2">
    <source>
        <dbReference type="EMBL" id="PIC46275.1"/>
    </source>
</evidence>
<evidence type="ECO:0000256" key="1">
    <source>
        <dbReference type="SAM" id="MobiDB-lite"/>
    </source>
</evidence>
<feature type="region of interest" description="Disordered" evidence="1">
    <location>
        <begin position="99"/>
        <end position="139"/>
    </location>
</feature>
<sequence>MSDNPPSPPSEVETKALVESEVRSSVPKEHPEKISAAVQETDHGKAEKPENGSVELKPSLQAVTGNGCGDKEHLEPEGDEPHVPKVEVTVFEAPAVEVQAAESSSGQVRRSGRKSEKPARFEGYHLEKVAPPQKKRRSK</sequence>
<evidence type="ECO:0000313" key="3">
    <source>
        <dbReference type="Proteomes" id="UP000230233"/>
    </source>
</evidence>
<name>A0A2G5V3B7_9PELO</name>
<keyword evidence="3" id="KW-1185">Reference proteome</keyword>
<proteinExistence type="predicted"/>
<feature type="compositionally biased region" description="Basic and acidic residues" evidence="1">
    <location>
        <begin position="12"/>
        <end position="33"/>
    </location>
</feature>
<dbReference type="AlphaFoldDB" id="A0A2G5V3B7"/>
<accession>A0A2G5V3B7</accession>
<dbReference type="Proteomes" id="UP000230233">
    <property type="component" value="Chromosome II"/>
</dbReference>
<gene>
    <name evidence="2" type="primary">Cnig_chr_II.g6022</name>
    <name evidence="2" type="ORF">B9Z55_006022</name>
</gene>
<feature type="compositionally biased region" description="Basic and acidic residues" evidence="1">
    <location>
        <begin position="113"/>
        <end position="128"/>
    </location>
</feature>
<dbReference type="EMBL" id="PDUG01000002">
    <property type="protein sequence ID" value="PIC46275.1"/>
    <property type="molecule type" value="Genomic_DNA"/>
</dbReference>
<feature type="region of interest" description="Disordered" evidence="1">
    <location>
        <begin position="1"/>
        <end position="84"/>
    </location>
</feature>
<organism evidence="2 3">
    <name type="scientific">Caenorhabditis nigoni</name>
    <dbReference type="NCBI Taxonomy" id="1611254"/>
    <lineage>
        <taxon>Eukaryota</taxon>
        <taxon>Metazoa</taxon>
        <taxon>Ecdysozoa</taxon>
        <taxon>Nematoda</taxon>
        <taxon>Chromadorea</taxon>
        <taxon>Rhabditida</taxon>
        <taxon>Rhabditina</taxon>
        <taxon>Rhabditomorpha</taxon>
        <taxon>Rhabditoidea</taxon>
        <taxon>Rhabditidae</taxon>
        <taxon>Peloderinae</taxon>
        <taxon>Caenorhabditis</taxon>
    </lineage>
</organism>
<reference evidence="3" key="1">
    <citation type="submission" date="2017-10" db="EMBL/GenBank/DDBJ databases">
        <title>Rapid genome shrinkage in a self-fertile nematode reveals novel sperm competition proteins.</title>
        <authorList>
            <person name="Yin D."/>
            <person name="Schwarz E.M."/>
            <person name="Thomas C.G."/>
            <person name="Felde R.L."/>
            <person name="Korf I.F."/>
            <person name="Cutter A.D."/>
            <person name="Schartner C.M."/>
            <person name="Ralston E.J."/>
            <person name="Meyer B.J."/>
            <person name="Haag E.S."/>
        </authorList>
    </citation>
    <scope>NUCLEOTIDE SEQUENCE [LARGE SCALE GENOMIC DNA]</scope>
    <source>
        <strain evidence="3">JU1422</strain>
    </source>
</reference>
<comment type="caution">
    <text evidence="2">The sequence shown here is derived from an EMBL/GenBank/DDBJ whole genome shotgun (WGS) entry which is preliminary data.</text>
</comment>